<evidence type="ECO:0000313" key="3">
    <source>
        <dbReference type="Proteomes" id="UP000604825"/>
    </source>
</evidence>
<name>A0A811R0B4_9POAL</name>
<protein>
    <submittedName>
        <fullName evidence="2">Uncharacterized protein</fullName>
    </submittedName>
</protein>
<feature type="compositionally biased region" description="Acidic residues" evidence="1">
    <location>
        <begin position="120"/>
        <end position="129"/>
    </location>
</feature>
<feature type="region of interest" description="Disordered" evidence="1">
    <location>
        <begin position="98"/>
        <end position="129"/>
    </location>
</feature>
<feature type="compositionally biased region" description="Basic and acidic residues" evidence="1">
    <location>
        <begin position="110"/>
        <end position="119"/>
    </location>
</feature>
<dbReference type="AlphaFoldDB" id="A0A811R0B4"/>
<evidence type="ECO:0000313" key="2">
    <source>
        <dbReference type="EMBL" id="CAD6262408.1"/>
    </source>
</evidence>
<dbReference type="Proteomes" id="UP000604825">
    <property type="component" value="Unassembled WGS sequence"/>
</dbReference>
<keyword evidence="3" id="KW-1185">Reference proteome</keyword>
<sequence>MKQVTFKVKNYVLYMDHYNTIDSNNWEDIVFNPIATLPKVISPTKVPVPPSTDADDGGDSEGSSEVDSIDNDYEVDDIFCDNVDKGVVHEGAAKGIIVKARSKRNAPTSTDKDSAGREWDELDSDEVQS</sequence>
<organism evidence="2 3">
    <name type="scientific">Miscanthus lutarioriparius</name>
    <dbReference type="NCBI Taxonomy" id="422564"/>
    <lineage>
        <taxon>Eukaryota</taxon>
        <taxon>Viridiplantae</taxon>
        <taxon>Streptophyta</taxon>
        <taxon>Embryophyta</taxon>
        <taxon>Tracheophyta</taxon>
        <taxon>Spermatophyta</taxon>
        <taxon>Magnoliopsida</taxon>
        <taxon>Liliopsida</taxon>
        <taxon>Poales</taxon>
        <taxon>Poaceae</taxon>
        <taxon>PACMAD clade</taxon>
        <taxon>Panicoideae</taxon>
        <taxon>Andropogonodae</taxon>
        <taxon>Andropogoneae</taxon>
        <taxon>Saccharinae</taxon>
        <taxon>Miscanthus</taxon>
    </lineage>
</organism>
<proteinExistence type="predicted"/>
<feature type="region of interest" description="Disordered" evidence="1">
    <location>
        <begin position="41"/>
        <end position="71"/>
    </location>
</feature>
<comment type="caution">
    <text evidence="2">The sequence shown here is derived from an EMBL/GenBank/DDBJ whole genome shotgun (WGS) entry which is preliminary data.</text>
</comment>
<feature type="compositionally biased region" description="Acidic residues" evidence="1">
    <location>
        <begin position="53"/>
        <end position="71"/>
    </location>
</feature>
<evidence type="ECO:0000256" key="1">
    <source>
        <dbReference type="SAM" id="MobiDB-lite"/>
    </source>
</evidence>
<reference evidence="2" key="1">
    <citation type="submission" date="2020-10" db="EMBL/GenBank/DDBJ databases">
        <authorList>
            <person name="Han B."/>
            <person name="Lu T."/>
            <person name="Zhao Q."/>
            <person name="Huang X."/>
            <person name="Zhao Y."/>
        </authorList>
    </citation>
    <scope>NUCLEOTIDE SEQUENCE</scope>
</reference>
<gene>
    <name evidence="2" type="ORF">NCGR_LOCUS45754</name>
</gene>
<dbReference type="EMBL" id="CAJGYO010000012">
    <property type="protein sequence ID" value="CAD6262408.1"/>
    <property type="molecule type" value="Genomic_DNA"/>
</dbReference>
<accession>A0A811R0B4</accession>